<evidence type="ECO:0000313" key="3">
    <source>
        <dbReference type="Proteomes" id="UP001626550"/>
    </source>
</evidence>
<keyword evidence="1" id="KW-0175">Coiled coil</keyword>
<organism evidence="2 3">
    <name type="scientific">Cichlidogyrus casuarinus</name>
    <dbReference type="NCBI Taxonomy" id="1844966"/>
    <lineage>
        <taxon>Eukaryota</taxon>
        <taxon>Metazoa</taxon>
        <taxon>Spiralia</taxon>
        <taxon>Lophotrochozoa</taxon>
        <taxon>Platyhelminthes</taxon>
        <taxon>Monogenea</taxon>
        <taxon>Monopisthocotylea</taxon>
        <taxon>Dactylogyridea</taxon>
        <taxon>Ancyrocephalidae</taxon>
        <taxon>Cichlidogyrus</taxon>
    </lineage>
</organism>
<accession>A0ABD2PX60</accession>
<name>A0ABD2PX60_9PLAT</name>
<evidence type="ECO:0000256" key="1">
    <source>
        <dbReference type="SAM" id="Coils"/>
    </source>
</evidence>
<feature type="coiled-coil region" evidence="1">
    <location>
        <begin position="906"/>
        <end position="933"/>
    </location>
</feature>
<comment type="caution">
    <text evidence="2">The sequence shown here is derived from an EMBL/GenBank/DDBJ whole genome shotgun (WGS) entry which is preliminary data.</text>
</comment>
<proteinExistence type="predicted"/>
<sequence length="1001" mass="114899">MIKDLQNGNYFDDLNSYSWVKNYLAKAFETIDSTATPPPLTTVDKATKMKEEEQNLTMLSELHKKCIQIMQQRQNKKAIRRSGSDLQGLKTVIENFEKRLTAKKDLLDEEKTIEKLIISQMQIVSRLQLVFLGRMQVIYPASLISRVLAAIKVSLEVEASSRKKTVVGQLENFIIRKPEPDLSAFQLDTEHLIRESCDLGAALKRTVDEEDSNFESLFRDFTRVNQKLKSENVVKFASLDELIKCYKSYDANLETVLVKDIALMLPRQIVLEAIQYFLIYNASFCIPGEKEQPLLEMNNNNQETTASALIEELNCAKVAMQESDETKDDLDATVESLPEIAESQTSSRKPQRRLSVFSLKNPLKIAMKRNELRRISELEIDWEGLLAPFVQEQDFSSNFPLEESSRCMLEYHLTPARAYNYTVNGVSLKDLMQQYALTDFGIELSVNDVVREGKRILFRISENNAQTLLLVHNGISQKNIRFAALSKVELIKYEERVHIKSESNSVHINDQVLKKKLLPNAVLCKQGLRTVEAPDEVSYQIVQTLQMKNQPHFFMLDSDSNFEKVKRICPTWEKTFDQVKFFCLQTDTQVSSCEASSEGLHVMTKRNGGILKNEVGDQVLSLPPVRQGLALILYQNAETLIANLPSETPRANQVKLKFQEIREKERQIKKSTVNIEEWLHKMLKQEPKETIQDQVDCQEVSQTLDTKDEDESTGEELYLQQILSLIDLEILDDKPEMFVCETDSTKWKAYFEEQGLSETVVTSEFFKNELRISPSARIWECLCARLGEIEQNSQKNLDKCWSIVSKLICSEKIISKMEIKSAEIEHITEKKMEKTSSIKNLANFVKIYRFLCSVECDVARKPIDEVLQILDAIGEYLNGLEAPKQLISASESFVNSKAESFECEARMSLKTRLRRIQDQLRDLKREREKQASVNAKFFADLELDKNLDPKLKRFSAIVRQLADCDAPADEKMRNILLNVSHSQKLQGFESLLMNSYCCFGF</sequence>
<dbReference type="EMBL" id="JBJKFK010001910">
    <property type="protein sequence ID" value="KAL3312016.1"/>
    <property type="molecule type" value="Genomic_DNA"/>
</dbReference>
<protein>
    <submittedName>
        <fullName evidence="2">Uncharacterized protein</fullName>
    </submittedName>
</protein>
<evidence type="ECO:0000313" key="2">
    <source>
        <dbReference type="EMBL" id="KAL3312016.1"/>
    </source>
</evidence>
<dbReference type="Proteomes" id="UP001626550">
    <property type="component" value="Unassembled WGS sequence"/>
</dbReference>
<gene>
    <name evidence="2" type="ORF">Ciccas_009397</name>
</gene>
<keyword evidence="3" id="KW-1185">Reference proteome</keyword>
<dbReference type="AlphaFoldDB" id="A0ABD2PX60"/>
<reference evidence="2 3" key="1">
    <citation type="submission" date="2024-11" db="EMBL/GenBank/DDBJ databases">
        <title>Adaptive evolution of stress response genes in parasites aligns with host niche diversity.</title>
        <authorList>
            <person name="Hahn C."/>
            <person name="Resl P."/>
        </authorList>
    </citation>
    <scope>NUCLEOTIDE SEQUENCE [LARGE SCALE GENOMIC DNA]</scope>
    <source>
        <strain evidence="2">EGGRZ-B1_66</strain>
        <tissue evidence="2">Body</tissue>
    </source>
</reference>